<evidence type="ECO:0000256" key="3">
    <source>
        <dbReference type="SAM" id="MobiDB-lite"/>
    </source>
</evidence>
<evidence type="ECO:0000313" key="5">
    <source>
        <dbReference type="EMBL" id="KAK4211144.1"/>
    </source>
</evidence>
<dbReference type="Pfam" id="PF25543">
    <property type="entry name" value="zf-CCCH_tandem"/>
    <property type="match status" value="1"/>
</dbReference>
<feature type="region of interest" description="Disordered" evidence="3">
    <location>
        <begin position="1"/>
        <end position="22"/>
    </location>
</feature>
<dbReference type="Proteomes" id="UP001301769">
    <property type="component" value="Unassembled WGS sequence"/>
</dbReference>
<evidence type="ECO:0000313" key="6">
    <source>
        <dbReference type="Proteomes" id="UP001301769"/>
    </source>
</evidence>
<accession>A0AAN6Y1Z5</accession>
<dbReference type="EMBL" id="MU858156">
    <property type="protein sequence ID" value="KAK4211144.1"/>
    <property type="molecule type" value="Genomic_DNA"/>
</dbReference>
<keyword evidence="1" id="KW-0863">Zinc-finger</keyword>
<dbReference type="PANTHER" id="PTHR37543">
    <property type="entry name" value="CCCH ZINC FINGER DNA BINDING PROTEIN (AFU_ORTHOLOGUE AFUA_5G12760)"/>
    <property type="match status" value="1"/>
</dbReference>
<reference evidence="5" key="1">
    <citation type="journal article" date="2023" name="Mol. Phylogenet. Evol.">
        <title>Genome-scale phylogeny and comparative genomics of the fungal order Sordariales.</title>
        <authorList>
            <person name="Hensen N."/>
            <person name="Bonometti L."/>
            <person name="Westerberg I."/>
            <person name="Brannstrom I.O."/>
            <person name="Guillou S."/>
            <person name="Cros-Aarteil S."/>
            <person name="Calhoun S."/>
            <person name="Haridas S."/>
            <person name="Kuo A."/>
            <person name="Mondo S."/>
            <person name="Pangilinan J."/>
            <person name="Riley R."/>
            <person name="LaButti K."/>
            <person name="Andreopoulos B."/>
            <person name="Lipzen A."/>
            <person name="Chen C."/>
            <person name="Yan M."/>
            <person name="Daum C."/>
            <person name="Ng V."/>
            <person name="Clum A."/>
            <person name="Steindorff A."/>
            <person name="Ohm R.A."/>
            <person name="Martin F."/>
            <person name="Silar P."/>
            <person name="Natvig D.O."/>
            <person name="Lalanne C."/>
            <person name="Gautier V."/>
            <person name="Ament-Velasquez S.L."/>
            <person name="Kruys A."/>
            <person name="Hutchinson M.I."/>
            <person name="Powell A.J."/>
            <person name="Barry K."/>
            <person name="Miller A.N."/>
            <person name="Grigoriev I.V."/>
            <person name="Debuchy R."/>
            <person name="Gladieux P."/>
            <person name="Hiltunen Thoren M."/>
            <person name="Johannesson H."/>
        </authorList>
    </citation>
    <scope>NUCLEOTIDE SEQUENCE</scope>
    <source>
        <strain evidence="5">PSN293</strain>
    </source>
</reference>
<feature type="coiled-coil region" evidence="2">
    <location>
        <begin position="61"/>
        <end position="109"/>
    </location>
</feature>
<dbReference type="PANTHER" id="PTHR37543:SF1">
    <property type="entry name" value="CCCH ZINC FINGER DNA BINDING PROTEIN (AFU_ORTHOLOGUE AFUA_5G12760)"/>
    <property type="match status" value="1"/>
</dbReference>
<dbReference type="Pfam" id="PF25542">
    <property type="entry name" value="zf-CCCH_12"/>
    <property type="match status" value="1"/>
</dbReference>
<feature type="zinc finger region" description="C3H1-type" evidence="1">
    <location>
        <begin position="441"/>
        <end position="469"/>
    </location>
</feature>
<dbReference type="Pfam" id="PF25540">
    <property type="entry name" value="DUF7923"/>
    <property type="match status" value="1"/>
</dbReference>
<evidence type="ECO:0000259" key="4">
    <source>
        <dbReference type="PROSITE" id="PS50103"/>
    </source>
</evidence>
<proteinExistence type="predicted"/>
<gene>
    <name evidence="5" type="ORF">QBC37DRAFT_427488</name>
</gene>
<dbReference type="InterPro" id="IPR057683">
    <property type="entry name" value="DUF7923"/>
</dbReference>
<dbReference type="PROSITE" id="PS50103">
    <property type="entry name" value="ZF_C3H1"/>
    <property type="match status" value="1"/>
</dbReference>
<organism evidence="5 6">
    <name type="scientific">Rhypophila decipiens</name>
    <dbReference type="NCBI Taxonomy" id="261697"/>
    <lineage>
        <taxon>Eukaryota</taxon>
        <taxon>Fungi</taxon>
        <taxon>Dikarya</taxon>
        <taxon>Ascomycota</taxon>
        <taxon>Pezizomycotina</taxon>
        <taxon>Sordariomycetes</taxon>
        <taxon>Sordariomycetidae</taxon>
        <taxon>Sordariales</taxon>
        <taxon>Naviculisporaceae</taxon>
        <taxon>Rhypophila</taxon>
    </lineage>
</organism>
<sequence>MDNFRTPYDTAPSEASNNYPAMEGHKEKMLEFITRYQDVHMSLAATDQLIQELLVFSQSTESELRDEKEQLIQQIQDLRADLSADVRSRRDLHRQLHEAEIRVHVLEQEVIFMKNSNPYVVILIDGDGLLFKDNFISQGREGGEKAAHALRAAILKECNEHAKNTEVVATLFSSLAGLAKAMRRDGTITHENDLRDFTLGFTQGKAMFNVKDVGHGKEREIKDSIKWHLRNINCKQVILGISHDAGYAPFLTELFQDDEIRDRLCIVEGFPTTRDLVKTGARILNFNETVFRKDKLVVERPAERTTRNTTPTSISISPGVIGSGIIGGGIYNSGSSDRIPTPATSNNSTPATKPATIVAAAAPTYARAIGNASPPPQITLPIQPRPVTNARPSQHIVAAQQAAAAAAAAKAPAVTWNPGRRGVDPPIQVSQTALDNIKKRKDSNKLCNNHYLRGPCAKGDSCCFEHKYKPTKDELNAIAFLTRLNPCAMGQDCEIEDCIYGHHCPSVRDGWCTHPFCKFEKEDHPPGTKFKTRLVTE</sequence>
<evidence type="ECO:0000256" key="1">
    <source>
        <dbReference type="PROSITE-ProRule" id="PRU00723"/>
    </source>
</evidence>
<comment type="caution">
    <text evidence="5">The sequence shown here is derived from an EMBL/GenBank/DDBJ whole genome shotgun (WGS) entry which is preliminary data.</text>
</comment>
<dbReference type="AlphaFoldDB" id="A0AAN6Y1Z5"/>
<protein>
    <recommendedName>
        <fullName evidence="4">C3H1-type domain-containing protein</fullName>
    </recommendedName>
</protein>
<keyword evidence="1" id="KW-0479">Metal-binding</keyword>
<keyword evidence="2" id="KW-0175">Coiled coil</keyword>
<keyword evidence="1" id="KW-0862">Zinc</keyword>
<evidence type="ECO:0000256" key="2">
    <source>
        <dbReference type="SAM" id="Coils"/>
    </source>
</evidence>
<name>A0AAN6Y1Z5_9PEZI</name>
<dbReference type="InterPro" id="IPR057654">
    <property type="entry name" value="Znf-CCCH_tandem"/>
</dbReference>
<keyword evidence="6" id="KW-1185">Reference proteome</keyword>
<feature type="domain" description="C3H1-type" evidence="4">
    <location>
        <begin position="441"/>
        <end position="469"/>
    </location>
</feature>
<dbReference type="GO" id="GO:0008270">
    <property type="term" value="F:zinc ion binding"/>
    <property type="evidence" value="ECO:0007669"/>
    <property type="project" value="UniProtKB-KW"/>
</dbReference>
<dbReference type="InterPro" id="IPR000571">
    <property type="entry name" value="Znf_CCCH"/>
</dbReference>
<reference evidence="5" key="2">
    <citation type="submission" date="2023-05" db="EMBL/GenBank/DDBJ databases">
        <authorList>
            <consortium name="Lawrence Berkeley National Laboratory"/>
            <person name="Steindorff A."/>
            <person name="Hensen N."/>
            <person name="Bonometti L."/>
            <person name="Westerberg I."/>
            <person name="Brannstrom I.O."/>
            <person name="Guillou S."/>
            <person name="Cros-Aarteil S."/>
            <person name="Calhoun S."/>
            <person name="Haridas S."/>
            <person name="Kuo A."/>
            <person name="Mondo S."/>
            <person name="Pangilinan J."/>
            <person name="Riley R."/>
            <person name="Labutti K."/>
            <person name="Andreopoulos B."/>
            <person name="Lipzen A."/>
            <person name="Chen C."/>
            <person name="Yanf M."/>
            <person name="Daum C."/>
            <person name="Ng V."/>
            <person name="Clum A."/>
            <person name="Ohm R."/>
            <person name="Martin F."/>
            <person name="Silar P."/>
            <person name="Natvig D."/>
            <person name="Lalanne C."/>
            <person name="Gautier V."/>
            <person name="Ament-Velasquez S.L."/>
            <person name="Kruys A."/>
            <person name="Hutchinson M.I."/>
            <person name="Powell A.J."/>
            <person name="Barry K."/>
            <person name="Miller A.N."/>
            <person name="Grigoriev I.V."/>
            <person name="Debuchy R."/>
            <person name="Gladieux P."/>
            <person name="Thoren M.H."/>
            <person name="Johannesson H."/>
        </authorList>
    </citation>
    <scope>NUCLEOTIDE SEQUENCE</scope>
    <source>
        <strain evidence="5">PSN293</strain>
    </source>
</reference>